<evidence type="ECO:0000313" key="2">
    <source>
        <dbReference type="Proteomes" id="UP000247781"/>
    </source>
</evidence>
<dbReference type="AlphaFoldDB" id="A0A318HE88"/>
<organism evidence="1 2">
    <name type="scientific">Mycolicibacterium moriokaense</name>
    <dbReference type="NCBI Taxonomy" id="39691"/>
    <lineage>
        <taxon>Bacteria</taxon>
        <taxon>Bacillati</taxon>
        <taxon>Actinomycetota</taxon>
        <taxon>Actinomycetes</taxon>
        <taxon>Mycobacteriales</taxon>
        <taxon>Mycobacteriaceae</taxon>
        <taxon>Mycolicibacterium</taxon>
    </lineage>
</organism>
<dbReference type="InterPro" id="IPR023181">
    <property type="entry name" value="Homospermid_syn-like_C"/>
</dbReference>
<dbReference type="Proteomes" id="UP000247781">
    <property type="component" value="Unassembled WGS sequence"/>
</dbReference>
<gene>
    <name evidence="1" type="ORF">C8E89_11143</name>
</gene>
<evidence type="ECO:0008006" key="3">
    <source>
        <dbReference type="Google" id="ProtNLM"/>
    </source>
</evidence>
<dbReference type="Gene3D" id="3.30.360.30">
    <property type="entry name" value="homospermidine synthase like"/>
    <property type="match status" value="1"/>
</dbReference>
<protein>
    <recommendedName>
        <fullName evidence="3">Homospermidine synthase</fullName>
    </recommendedName>
</protein>
<dbReference type="EMBL" id="QJJU01000011">
    <property type="protein sequence ID" value="PXX07259.1"/>
    <property type="molecule type" value="Genomic_DNA"/>
</dbReference>
<keyword evidence="2" id="KW-1185">Reference proteome</keyword>
<evidence type="ECO:0000313" key="1">
    <source>
        <dbReference type="EMBL" id="PXX07259.1"/>
    </source>
</evidence>
<sequence length="69" mass="7914">MVWALENPNSGIVEADEMDFQRCLEVQLPYLGPVEGHFTDWNPLTQRSALIPHDIAADDPRQFRNVLVH</sequence>
<reference evidence="1 2" key="2">
    <citation type="submission" date="2018-06" db="EMBL/GenBank/DDBJ databases">
        <title>Sequencing of bacterial isolates from soil warming experiment in Harvard Forest, Massachusetts, USA.</title>
        <authorList>
            <person name="Deangelis K.PhD."/>
        </authorList>
    </citation>
    <scope>NUCLEOTIDE SEQUENCE [LARGE SCALE GENOMIC DNA]</scope>
    <source>
        <strain evidence="1 2">GAS496</strain>
    </source>
</reference>
<comment type="caution">
    <text evidence="1">The sequence shown here is derived from an EMBL/GenBank/DDBJ whole genome shotgun (WGS) entry which is preliminary data.</text>
</comment>
<proteinExistence type="predicted"/>
<reference evidence="2" key="1">
    <citation type="submission" date="2018-05" db="EMBL/GenBank/DDBJ databases">
        <authorList>
            <person name="Deangelis K."/>
            <person name="Huntemann M."/>
            <person name="Clum A."/>
            <person name="Pillay M."/>
            <person name="Palaniappan K."/>
            <person name="Varghese N."/>
            <person name="Mikhailova N."/>
            <person name="Stamatis D."/>
            <person name="Reddy T."/>
            <person name="Daum C."/>
            <person name="Shapiro N."/>
            <person name="Ivanova N."/>
            <person name="Kyrpides N."/>
            <person name="Woyke T."/>
        </authorList>
    </citation>
    <scope>NUCLEOTIDE SEQUENCE [LARGE SCALE GENOMIC DNA]</scope>
    <source>
        <strain evidence="2">GAS496</strain>
    </source>
</reference>
<name>A0A318HE88_9MYCO</name>
<accession>A0A318HE88</accession>
<dbReference type="RefSeq" id="WP_220032488.1">
    <property type="nucleotide sequence ID" value="NZ_QJJU01000011.1"/>
</dbReference>